<dbReference type="SUPFAM" id="SSF56574">
    <property type="entry name" value="Serpins"/>
    <property type="match status" value="1"/>
</dbReference>
<organism evidence="1">
    <name type="scientific">Ignisphaera aggregans</name>
    <dbReference type="NCBI Taxonomy" id="334771"/>
    <lineage>
        <taxon>Archaea</taxon>
        <taxon>Thermoproteota</taxon>
        <taxon>Thermoprotei</taxon>
        <taxon>Desulfurococcales</taxon>
        <taxon>Desulfurococcaceae</taxon>
        <taxon>Ignisphaera</taxon>
    </lineage>
</organism>
<protein>
    <submittedName>
        <fullName evidence="1">Uncharacterized protein</fullName>
    </submittedName>
</protein>
<dbReference type="EMBL" id="DRYQ01000035">
    <property type="protein sequence ID" value="HHQ50247.1"/>
    <property type="molecule type" value="Genomic_DNA"/>
</dbReference>
<dbReference type="InterPro" id="IPR036186">
    <property type="entry name" value="Serpin_sf"/>
</dbReference>
<gene>
    <name evidence="1" type="ORF">ENM66_02725</name>
</gene>
<accession>A0A7J3Z6F7</accession>
<reference evidence="1" key="1">
    <citation type="journal article" date="2020" name="mSystems">
        <title>Genome- and Community-Level Interaction Insights into Carbon Utilization and Element Cycling Functions of Hydrothermarchaeota in Hydrothermal Sediment.</title>
        <authorList>
            <person name="Zhou Z."/>
            <person name="Liu Y."/>
            <person name="Xu W."/>
            <person name="Pan J."/>
            <person name="Luo Z.H."/>
            <person name="Li M."/>
        </authorList>
    </citation>
    <scope>NUCLEOTIDE SEQUENCE [LARGE SCALE GENOMIC DNA]</scope>
    <source>
        <strain evidence="1">SpSt-1105</strain>
    </source>
</reference>
<comment type="caution">
    <text evidence="1">The sequence shown here is derived from an EMBL/GenBank/DDBJ whole genome shotgun (WGS) entry which is preliminary data.</text>
</comment>
<name>A0A7J3Z6F7_9CREN</name>
<proteinExistence type="predicted"/>
<dbReference type="AlphaFoldDB" id="A0A7J3Z6F7"/>
<sequence>MVKSRRLCYALVVAVAVIDELVSETNSWVANRTNSLIRNLLSRNNAPDNTICYTGLSSVLQG</sequence>
<evidence type="ECO:0000313" key="1">
    <source>
        <dbReference type="EMBL" id="HHQ50247.1"/>
    </source>
</evidence>